<feature type="domain" description="Amino acid permease/ SLC12A" evidence="8">
    <location>
        <begin position="45"/>
        <end position="135"/>
    </location>
</feature>
<dbReference type="EMBL" id="JABBWG010000075">
    <property type="protein sequence ID" value="KAG1802985.1"/>
    <property type="molecule type" value="Genomic_DNA"/>
</dbReference>
<dbReference type="InterPro" id="IPR050524">
    <property type="entry name" value="APC_YAT"/>
</dbReference>
<dbReference type="Proteomes" id="UP000807769">
    <property type="component" value="Unassembled WGS sequence"/>
</dbReference>
<accession>A0A9P7J527</accession>
<keyword evidence="2" id="KW-0813">Transport</keyword>
<keyword evidence="10" id="KW-1185">Reference proteome</keyword>
<evidence type="ECO:0000256" key="6">
    <source>
        <dbReference type="ARBA" id="ARBA00023136"/>
    </source>
</evidence>
<dbReference type="InterPro" id="IPR004840">
    <property type="entry name" value="Amino_acid_permease_CS"/>
</dbReference>
<dbReference type="OrthoDB" id="2268893at2759"/>
<evidence type="ECO:0000256" key="2">
    <source>
        <dbReference type="ARBA" id="ARBA00022448"/>
    </source>
</evidence>
<keyword evidence="6 7" id="KW-0472">Membrane</keyword>
<evidence type="ECO:0000313" key="9">
    <source>
        <dbReference type="EMBL" id="KAG1802985.1"/>
    </source>
</evidence>
<dbReference type="Gene3D" id="1.20.1740.10">
    <property type="entry name" value="Amino acid/polyamine transporter I"/>
    <property type="match status" value="1"/>
</dbReference>
<dbReference type="AlphaFoldDB" id="A0A9P7J527"/>
<feature type="transmembrane region" description="Helical" evidence="7">
    <location>
        <begin position="76"/>
        <end position="102"/>
    </location>
</feature>
<sequence>MGAEKKDATAYHTSKDKFSDVSDHDAESIQALPRHTLQRKLENRHIAMISIGGVIGTGLFVGTADSLVYGGPIGLLLGYMVMGTIVYCVMITLGEMVAFLPIPGGHIKLAERFVDPAFSFAMGWNYWYSWMICCASHSSSFVSRNC</sequence>
<dbReference type="Pfam" id="PF00324">
    <property type="entry name" value="AA_permease"/>
    <property type="match status" value="1"/>
</dbReference>
<reference evidence="9" key="1">
    <citation type="journal article" date="2020" name="New Phytol.">
        <title>Comparative genomics reveals dynamic genome evolution in host specialist ectomycorrhizal fungi.</title>
        <authorList>
            <person name="Lofgren L.A."/>
            <person name="Nguyen N.H."/>
            <person name="Vilgalys R."/>
            <person name="Ruytinx J."/>
            <person name="Liao H.L."/>
            <person name="Branco S."/>
            <person name="Kuo A."/>
            <person name="LaButti K."/>
            <person name="Lipzen A."/>
            <person name="Andreopoulos W."/>
            <person name="Pangilinan J."/>
            <person name="Riley R."/>
            <person name="Hundley H."/>
            <person name="Na H."/>
            <person name="Barry K."/>
            <person name="Grigoriev I.V."/>
            <person name="Stajich J.E."/>
            <person name="Kennedy P.G."/>
        </authorList>
    </citation>
    <scope>NUCLEOTIDE SEQUENCE</scope>
    <source>
        <strain evidence="9">MN1</strain>
    </source>
</reference>
<protein>
    <submittedName>
        <fullName evidence="9">Amino acid permease-domain-containing protein</fullName>
    </submittedName>
</protein>
<evidence type="ECO:0000256" key="4">
    <source>
        <dbReference type="ARBA" id="ARBA00022970"/>
    </source>
</evidence>
<keyword evidence="3 7" id="KW-0812">Transmembrane</keyword>
<keyword evidence="4" id="KW-0029">Amino-acid transport</keyword>
<evidence type="ECO:0000256" key="7">
    <source>
        <dbReference type="SAM" id="Phobius"/>
    </source>
</evidence>
<evidence type="ECO:0000256" key="1">
    <source>
        <dbReference type="ARBA" id="ARBA00004141"/>
    </source>
</evidence>
<gene>
    <name evidence="9" type="ORF">BJ212DRAFT_996046</name>
</gene>
<dbReference type="PANTHER" id="PTHR43341">
    <property type="entry name" value="AMINO ACID PERMEASE"/>
    <property type="match status" value="1"/>
</dbReference>
<comment type="subcellular location">
    <subcellularLocation>
        <location evidence="1">Membrane</location>
        <topology evidence="1">Multi-pass membrane protein</topology>
    </subcellularLocation>
</comment>
<comment type="caution">
    <text evidence="9">The sequence shown here is derived from an EMBL/GenBank/DDBJ whole genome shotgun (WGS) entry which is preliminary data.</text>
</comment>
<dbReference type="InterPro" id="IPR004841">
    <property type="entry name" value="AA-permease/SLC12A_dom"/>
</dbReference>
<evidence type="ECO:0000259" key="8">
    <source>
        <dbReference type="Pfam" id="PF00324"/>
    </source>
</evidence>
<dbReference type="RefSeq" id="XP_041186368.1">
    <property type="nucleotide sequence ID" value="XM_041344541.1"/>
</dbReference>
<feature type="transmembrane region" description="Helical" evidence="7">
    <location>
        <begin position="46"/>
        <end position="64"/>
    </location>
</feature>
<organism evidence="9 10">
    <name type="scientific">Suillus subaureus</name>
    <dbReference type="NCBI Taxonomy" id="48587"/>
    <lineage>
        <taxon>Eukaryota</taxon>
        <taxon>Fungi</taxon>
        <taxon>Dikarya</taxon>
        <taxon>Basidiomycota</taxon>
        <taxon>Agaricomycotina</taxon>
        <taxon>Agaricomycetes</taxon>
        <taxon>Agaricomycetidae</taxon>
        <taxon>Boletales</taxon>
        <taxon>Suillineae</taxon>
        <taxon>Suillaceae</taxon>
        <taxon>Suillus</taxon>
    </lineage>
</organism>
<dbReference type="PANTHER" id="PTHR43341:SF20">
    <property type="entry name" value="AAT FAMILY AMINO ACID TRANSPORTER"/>
    <property type="match status" value="1"/>
</dbReference>
<keyword evidence="5 7" id="KW-1133">Transmembrane helix</keyword>
<evidence type="ECO:0000313" key="10">
    <source>
        <dbReference type="Proteomes" id="UP000807769"/>
    </source>
</evidence>
<evidence type="ECO:0000256" key="5">
    <source>
        <dbReference type="ARBA" id="ARBA00022989"/>
    </source>
</evidence>
<dbReference type="PROSITE" id="PS00218">
    <property type="entry name" value="AMINO_ACID_PERMEASE_1"/>
    <property type="match status" value="1"/>
</dbReference>
<dbReference type="GeneID" id="64638557"/>
<evidence type="ECO:0000256" key="3">
    <source>
        <dbReference type="ARBA" id="ARBA00022692"/>
    </source>
</evidence>
<dbReference type="GO" id="GO:0016020">
    <property type="term" value="C:membrane"/>
    <property type="evidence" value="ECO:0007669"/>
    <property type="project" value="UniProtKB-SubCell"/>
</dbReference>
<name>A0A9P7J527_9AGAM</name>
<dbReference type="GO" id="GO:0015171">
    <property type="term" value="F:amino acid transmembrane transporter activity"/>
    <property type="evidence" value="ECO:0007669"/>
    <property type="project" value="TreeGrafter"/>
</dbReference>
<proteinExistence type="predicted"/>